<dbReference type="RefSeq" id="WP_106777053.1">
    <property type="nucleotide sequence ID" value="NZ_JBGGGQ010000008.1"/>
</dbReference>
<comment type="caution">
    <text evidence="8">The sequence shown here is derived from an EMBL/GenBank/DDBJ whole genome shotgun (WGS) entry which is preliminary data.</text>
</comment>
<evidence type="ECO:0000313" key="8">
    <source>
        <dbReference type="EMBL" id="PSJ30998.1"/>
    </source>
</evidence>
<proteinExistence type="predicted"/>
<dbReference type="OrthoDB" id="9815286at2"/>
<dbReference type="InterPro" id="IPR007168">
    <property type="entry name" value="Phageshock_PspC_N"/>
</dbReference>
<evidence type="ECO:0000256" key="2">
    <source>
        <dbReference type="ARBA" id="ARBA00022475"/>
    </source>
</evidence>
<evidence type="ECO:0000256" key="3">
    <source>
        <dbReference type="ARBA" id="ARBA00022692"/>
    </source>
</evidence>
<name>A0A2P7PZ66_9FIRM</name>
<dbReference type="PANTHER" id="PTHR33885:SF3">
    <property type="entry name" value="PHAGE SHOCK PROTEIN C"/>
    <property type="match status" value="1"/>
</dbReference>
<comment type="subcellular location">
    <subcellularLocation>
        <location evidence="1">Cell membrane</location>
        <topology evidence="1">Single-pass membrane protein</topology>
    </subcellularLocation>
</comment>
<sequence length="66" mass="7584">MQRRLYRSEKYVMIAGVCGGIAEIFDVDPTIVRIIWVLISLLWGAGLILYIIMAIIVPKKSEIDYR</sequence>
<keyword evidence="3 6" id="KW-0812">Transmembrane</keyword>
<evidence type="ECO:0000256" key="5">
    <source>
        <dbReference type="ARBA" id="ARBA00023136"/>
    </source>
</evidence>
<keyword evidence="5 6" id="KW-0472">Membrane</keyword>
<keyword evidence="2" id="KW-1003">Cell membrane</keyword>
<dbReference type="GO" id="GO:0005886">
    <property type="term" value="C:plasma membrane"/>
    <property type="evidence" value="ECO:0007669"/>
    <property type="project" value="UniProtKB-SubCell"/>
</dbReference>
<dbReference type="InterPro" id="IPR052027">
    <property type="entry name" value="PspC"/>
</dbReference>
<evidence type="ECO:0000256" key="1">
    <source>
        <dbReference type="ARBA" id="ARBA00004162"/>
    </source>
</evidence>
<dbReference type="Pfam" id="PF04024">
    <property type="entry name" value="PspC"/>
    <property type="match status" value="1"/>
</dbReference>
<feature type="domain" description="Phage shock protein PspC N-terminal" evidence="7">
    <location>
        <begin position="3"/>
        <end position="60"/>
    </location>
</feature>
<protein>
    <submittedName>
        <fullName evidence="8">Phage-shock protein</fullName>
    </submittedName>
</protein>
<gene>
    <name evidence="8" type="ORF">UF10_06655</name>
</gene>
<evidence type="ECO:0000256" key="4">
    <source>
        <dbReference type="ARBA" id="ARBA00022989"/>
    </source>
</evidence>
<keyword evidence="4 6" id="KW-1133">Transmembrane helix</keyword>
<evidence type="ECO:0000313" key="9">
    <source>
        <dbReference type="Proteomes" id="UP000241434"/>
    </source>
</evidence>
<evidence type="ECO:0000259" key="7">
    <source>
        <dbReference type="Pfam" id="PF04024"/>
    </source>
</evidence>
<dbReference type="PANTHER" id="PTHR33885">
    <property type="entry name" value="PHAGE SHOCK PROTEIN C"/>
    <property type="match status" value="1"/>
</dbReference>
<dbReference type="Proteomes" id="UP000241434">
    <property type="component" value="Unassembled WGS sequence"/>
</dbReference>
<organism evidence="8 9">
    <name type="scientific">Peptostreptococcus russellii</name>
    <dbReference type="NCBI Taxonomy" id="215200"/>
    <lineage>
        <taxon>Bacteria</taxon>
        <taxon>Bacillati</taxon>
        <taxon>Bacillota</taxon>
        <taxon>Clostridia</taxon>
        <taxon>Peptostreptococcales</taxon>
        <taxon>Peptostreptococcaceae</taxon>
        <taxon>Peptostreptococcus</taxon>
    </lineage>
</organism>
<keyword evidence="9" id="KW-1185">Reference proteome</keyword>
<feature type="transmembrane region" description="Helical" evidence="6">
    <location>
        <begin position="34"/>
        <end position="57"/>
    </location>
</feature>
<reference evidence="8" key="1">
    <citation type="thesis" date="2015" institute="Rutgers" country="The State University of New Jersey, 14 College Farm Rd., New Brunswick, NJ, USA">
        <title>Ammonia toxicity in bacteria and its implications for treatment of and resource recovery from highly nitrogenous organic wastes.</title>
        <authorList>
            <person name="Luther A.K."/>
        </authorList>
    </citation>
    <scope>NUCLEOTIDE SEQUENCE</scope>
    <source>
        <strain evidence="8">RT-10B</strain>
    </source>
</reference>
<dbReference type="EMBL" id="JYGE01000006">
    <property type="protein sequence ID" value="PSJ30998.1"/>
    <property type="molecule type" value="Genomic_DNA"/>
</dbReference>
<accession>A0A2P7PZ66</accession>
<dbReference type="AlphaFoldDB" id="A0A2P7PZ66"/>
<evidence type="ECO:0000256" key="6">
    <source>
        <dbReference type="SAM" id="Phobius"/>
    </source>
</evidence>